<dbReference type="EMBL" id="VAFL01000015">
    <property type="protein sequence ID" value="TKW65229.1"/>
    <property type="molecule type" value="Genomic_DNA"/>
</dbReference>
<dbReference type="PANTHER" id="PTHR34491:SF74">
    <property type="entry name" value="DUF4456 DOMAIN-CONTAINING PROTEIN"/>
    <property type="match status" value="1"/>
</dbReference>
<proteinExistence type="predicted"/>
<gene>
    <name evidence="2" type="ORF">DI616_15995</name>
</gene>
<reference evidence="2 3" key="1">
    <citation type="journal article" date="2017" name="Nat. Commun.">
        <title>In situ click chemistry generation of cyclooxygenase-2 inhibitors.</title>
        <authorList>
            <person name="Bhardwaj A."/>
            <person name="Kaur J."/>
            <person name="Wuest M."/>
            <person name="Wuest F."/>
        </authorList>
    </citation>
    <scope>NUCLEOTIDE SEQUENCE [LARGE SCALE GENOMIC DNA]</scope>
    <source>
        <strain evidence="2">S2_012_000_R3_94</strain>
    </source>
</reference>
<name>A0A533I0J9_PARDE</name>
<comment type="caution">
    <text evidence="2">The sequence shown here is derived from an EMBL/GenBank/DDBJ whole genome shotgun (WGS) entry which is preliminary data.</text>
</comment>
<accession>A0A533I0J9</accession>
<feature type="coiled-coil region" evidence="1">
    <location>
        <begin position="503"/>
        <end position="530"/>
    </location>
</feature>
<evidence type="ECO:0000313" key="3">
    <source>
        <dbReference type="Proteomes" id="UP000315344"/>
    </source>
</evidence>
<dbReference type="Proteomes" id="UP000315344">
    <property type="component" value="Unassembled WGS sequence"/>
</dbReference>
<organism evidence="2 3">
    <name type="scientific">Paracoccus denitrificans</name>
    <dbReference type="NCBI Taxonomy" id="266"/>
    <lineage>
        <taxon>Bacteria</taxon>
        <taxon>Pseudomonadati</taxon>
        <taxon>Pseudomonadota</taxon>
        <taxon>Alphaproteobacteria</taxon>
        <taxon>Rhodobacterales</taxon>
        <taxon>Paracoccaceae</taxon>
        <taxon>Paracoccus</taxon>
    </lineage>
</organism>
<keyword evidence="1" id="KW-0175">Coiled coil</keyword>
<sequence length="3341" mass="362584">MADSLFTPLNIDIQLPEQPTGGQGSLFGLAAQKGFDLEQAVERNQRNVENALIRKVGLNPDSVLGQYGNLVASAASGASRLAGNLATLPLDAVAGMAQASVPEERVQAYNRTLRGEATPEDAALLNQTALGDDGVPQTYFQRLQGTQGIQQASQKVADFFDISGIVDTTRRDRLSDDIRESTASGVEQLRAAYDAYQNGDKYNAIVQGTQGAFRTIASALGTGVTDPGAVAEYVAENAPQLALHAVAPAAGLATNLGYGADIQREGMTQYAANNEGQLPDAEDRRNMALWAAAAAGAEQIGDVGLLKGIRAAGTGVGRAASGVATSTAREGVTEGFQTVAENEAQLKDTSLEEVVEAATIGALVGGTFQGGAEITNAVAQGQAPTQENRPTAEAVAELESSALDTGDVSALAAVDPGRAISVLNDLSIDAAPEVVQANLRQADDIEAGLVTQIDDLKANMENNSPEAVQEFREILAELPEDAPDAAAIRDAIAASESYTPAMRKQDEATVARLEKQLGEVRQVAERLRVDSTPDTDTVVAAAREGNADEALTLTMQNPDAIEPSVAAELSRNESLPMEQREALSTFAAAQEASNALKDRGAVNSDVFNGGPGFKGLNQYRSAIRTALNNGNTEKAQAEIQQLASFAATRESKAAAISAAYDSVKGSNKRVFIAPDSTGNWVQTPSKQDNGLVINAASFRLRDDVAAEAKALRTAASAFQAYAAAPRTTVKAEEVATAPVGEAVAAPETAPTQQVEAQEANEAVAETGELTALRNRTGAPVTSDNYQQVNLLGEMFSQETGRDTDASIRPLAAVQDFMSKVRSGEVNINDFLSQEAELSPNQRTAVNRFFGFQRMLDPFIKQGFTRRRQPEFRFQDYSQFLINDDGSVDENARTAIAMGSFTWIAENANSIFNTDEGINMILNRDSEEEVSAEAYAVLGKVGTREDVVANQLGGRIAQALGIRARPEAAANEQARLESALGIQAIGAMVRAGLLRRTEISDATIQRLRATGDQPSKAVHTFLNLTTKEVDGRVRANDIAQQVREGTTGSQSVLNKLFSVEANGTEPSYTPVEFDQKFAKRTQQEIPKVLADTLNKEGAKAHRVRQDMFQVWGNLSAQALYRIAGVVNDKPLHIENIASREAKNEGLMTQVDNFTAFVDKMVADPTTDGLEQALHFGRSVWKPQRVGLNTNVINPQTSKVHRHMLAMDNWETEVDGNDPAQLNNFKLRVMEAFDKKTESKATALVLQDYDALVSTPEVKAAVSAIAAMLRGEQDVSVNYDDVITAAVDQAGANFHSLDALVALAHQANSTDGKFKTTFMGEVDGLTNGPMLSLLMLGAKDYSVMNQGGFFSVADQYTQFNDFKGAGNLDLYESTVKGALARLRPEDSVGLAALQVITGQLLTDEGNVTSKGRNVIKKPFTAMMFGSNTATAVQDMGQGFIDSIYAQMERVAEKGDEAGMTQILEAVNTLIEKGPKLDAKMGIAVAMETKLTSAQRNAIASSFFGLLGQHVQSSLEDNYGVFLERRNTINQSAQLAFRLYDAAFNAAVTQAEQTSPTIARRKTRTGETQVLRTLTSTELDAIRKKLKPLEPILMTAMAKKSGNQLDAGMHMSKSKRELDSSLPFSSEVYFGEEVETFDENGKAMSRKSTSVNGMRTKAIDPGVAPFITSIHSTDSAIASQVYGQMNALNVHDALGVGLHSVEEVGQKLNQATFENMRDYSAASEMVNTLERTLTGLNQVMADPVMAAAIQPALKQISTELQRRELGTIEDHLQRIRDVAVAADTQKLEMLASMKAVGQYATEGGSYMVTDADRAAAQKALDAVGTGFNDGAVAAAANLDQLTQAQPLDLQAAAAKALSNNSVQTLAPSTTLNVMEKIKTEEAARVAAVMESQNIPLASAKTVLEPHKAAELVQQVAENSKPKTSVWGELGTPAIESNQILVDLLSGTELNARQLVESLEALNTNGFTARLLGMIKRTVPADMPIKYVTAETGPEGALGTGVSKARGWFHQANDFKAIYIKSPDFVESGITPELLTHELVHAALSTVVSQNLKGGSEAAVAVRDLMALRDRASQFISQNSGLNSRYGNAVQNVHELLAWGLTNEGFQQDVLAKIPSTQTKSGFLNALGDFIDTMTRLLFRGNATKADRTGLGQLVAQSAGLFREASKLMAARNEQTMLYEDAVDHVNAMTAEEVLEALEGASPRVSSSAHQGRMRDAIRDFVEPLYGPYGAFKEEASADRAMTPMDVYLKSLSTGQKPFASKATTGPFQLNQQEGFVAESVQAVIEEAMRNPSTTFIRQALTNLFNEASKLPVAAFHRGDWATATSTEQALAQEKKDFLFKLSTGVTNKSAHLAQFAAMTIASEEVRAIMDFQVQGIPVAAKTAPIGTRLINLFQRAMAHLASLYTKVKQGDKARDAAMTLVGQLVDIEAKHKQRMIDDRLSFLDQLETSVGDIGGKARDRVNALASMPFFTQSSNGYIRGAGAVLRTVSAQNTEEVLDHVTKLRDNVQRKQNGIIMGALEEMRGVYDGNKLAAELFKGAKRIEKDRKDMIENTVAQVNANFKDGGSYLTQEDKSALTRGLLRTGAAVLHEAFGMQRFQELIEQPNELKTERVKLEQQLKGMTQHWGYMQGAAKDLAYHKVVGGNVSHNLMLNTRNIARLLGTKVADTLSTQDVNALVPVLDQLTAMYALTYAASADKTRITQVLRTEANRQDGNGVDFMMKLHTGLQKQSAEQLFKGQEALQQFGYVPEIHDNKIEVLLVNRRDLEKYEKAGYKVGTELQKDSTDGVKDDRVLVTRRGAGQTALMTGSLSFTGMHRKGSSPDRQTMNLMAGTNTTSVQHANQIKAAKADKIADLFSRGFSYDPTKVLAGVMVPVLHPDGRVVDFRYTMTENNRDVLLDRDSSMDQVLGTMAGQIVDKVDTIQQNADVVGSLYDQYRAEYRDNPARFLKFGKSSTDPALAEMYRLLPESTKREIRRVWRSDDMLIPANQLNLIVGYRKYSLTEAFGKAERNLTKKHQLGDRNWAEQLFVMLTEAIFGEKAALRVGQAEDLMQELVKEAKDILVVKNITTLVGNMISNISLLAIEGVSVRNMIESHAVAIKGAMDYRKDARRVMQLRQMLEVGYVPQGQQALEQELVQAQDRMARNPIKPLIDAGLMPTIVEDVEADDSQYSYKSRLQKSVAKYTARVPASLKELGKQVYMTHDTSVYKFLSQTTQLSDLVARYALYQHLTTRARDPLSQADALAQAEESFVNYDLPSHRSIQFMNDMGLLMFTKYYMRIQKTIARLVREKPARVIAGVALSHMISGLQTVIDSTWLNRIGNNPFQWGALNYPGTLDELPVFKALN</sequence>
<protein>
    <submittedName>
        <fullName evidence="2">Uncharacterized protein</fullName>
    </submittedName>
</protein>
<evidence type="ECO:0000256" key="1">
    <source>
        <dbReference type="SAM" id="Coils"/>
    </source>
</evidence>
<dbReference type="PANTHER" id="PTHR34491">
    <property type="entry name" value="A-TYPE INCLUSION PROTEIN, PUTATIVE-RELATED"/>
    <property type="match status" value="1"/>
</dbReference>
<evidence type="ECO:0000313" key="2">
    <source>
        <dbReference type="EMBL" id="TKW65229.1"/>
    </source>
</evidence>